<dbReference type="SUPFAM" id="SSF47336">
    <property type="entry name" value="ACP-like"/>
    <property type="match status" value="1"/>
</dbReference>
<feature type="region of interest" description="Disordered" evidence="4">
    <location>
        <begin position="505"/>
        <end position="525"/>
    </location>
</feature>
<protein>
    <submittedName>
        <fullName evidence="6">Amino acid adenylation domain-containing protein</fullName>
    </submittedName>
</protein>
<dbReference type="SMART" id="SM00823">
    <property type="entry name" value="PKS_PP"/>
    <property type="match status" value="1"/>
</dbReference>
<dbReference type="Pfam" id="PF00501">
    <property type="entry name" value="AMP-binding"/>
    <property type="match status" value="1"/>
</dbReference>
<evidence type="ECO:0000313" key="7">
    <source>
        <dbReference type="Proteomes" id="UP001155483"/>
    </source>
</evidence>
<dbReference type="InterPro" id="IPR023213">
    <property type="entry name" value="CAT-like_dom_sf"/>
</dbReference>
<accession>A0A9X3BAL2</accession>
<comment type="caution">
    <text evidence="6">The sequence shown here is derived from an EMBL/GenBank/DDBJ whole genome shotgun (WGS) entry which is preliminary data.</text>
</comment>
<dbReference type="FunFam" id="1.10.1200.10:FF:000016">
    <property type="entry name" value="Non-ribosomal peptide synthase"/>
    <property type="match status" value="1"/>
</dbReference>
<dbReference type="FunFam" id="3.40.50.980:FF:000001">
    <property type="entry name" value="Non-ribosomal peptide synthetase"/>
    <property type="match status" value="1"/>
</dbReference>
<dbReference type="FunFam" id="2.30.38.10:FF:000001">
    <property type="entry name" value="Non-ribosomal peptide synthetase PvdI"/>
    <property type="match status" value="1"/>
</dbReference>
<evidence type="ECO:0000259" key="5">
    <source>
        <dbReference type="PROSITE" id="PS50075"/>
    </source>
</evidence>
<dbReference type="InterPro" id="IPR045851">
    <property type="entry name" value="AMP-bd_C_sf"/>
</dbReference>
<sequence length="692" mass="77324">EQQQLLHGFNSCEVAYPKHHTLVSLFEQQVEKTPHSMALVFEERQLTYQELNERSNQLAHLLRSKGVRQDSLVPLCMERSVEVLIAIWGILKAGAAYVPIDPDYPVDRIHYLLQDTAAPLVVCSESSREKLETTPLELLEVEDLVVGLQPMHNPQTNLQPSHLAYVIYTSGSTGTPKGVMVEHHSLVDYYYGLSQHLPIGQCRSFALVSTLSADLGNTVLYGALLSGAALHLCSKELVNDGHRLQQYFIQHTIDCVKLVPSHWQALSSGSELLLPARLLVFGGEALKREVVEQIRQAAPLCIVVNHYGPTETTIGKLLHVVSRDRAYHSLIPIGKPFSNTRVYVLDGQLCLCAVGVSGQLYISGEGLARGYWNNEALTKEKFIDNPFTPGGRLYATGDVVRYVEDGAIEFVGRVDEQVKIRGYRIELGEIEAVVQQSGWVSQCVVVAKEDTNGGKRLVGYIVSAQEKAFNKEPLIDYLKSRLPEYMVPAQWVELQSIPLTANGKVDRKALPDPNSTEGVGNKQEGPRNEVEARLCALWQELLEVERVGVHEDFFELGGHSLLAIRVIAAVRKELEVEVSIGDVFDYPTVAQLAEHLQVENREVLLPSIEAVVQRPERLPLSFAQERLWFIDQLEGSVQYHVPAVLRLKGTLNKEALEAAFRGVIERHEVLRTIFLEEEGQSYQYIQAADGWK</sequence>
<dbReference type="PROSITE" id="PS50075">
    <property type="entry name" value="CARRIER"/>
    <property type="match status" value="1"/>
</dbReference>
<name>A0A9X3BAL2_9BACT</name>
<dbReference type="InterPro" id="IPR025110">
    <property type="entry name" value="AMP-bd_C"/>
</dbReference>
<comment type="cofactor">
    <cofactor evidence="1">
        <name>pantetheine 4'-phosphate</name>
        <dbReference type="ChEBI" id="CHEBI:47942"/>
    </cofactor>
</comment>
<dbReference type="FunFam" id="3.40.50.12780:FF:000012">
    <property type="entry name" value="Non-ribosomal peptide synthetase"/>
    <property type="match status" value="1"/>
</dbReference>
<dbReference type="GO" id="GO:0003824">
    <property type="term" value="F:catalytic activity"/>
    <property type="evidence" value="ECO:0007669"/>
    <property type="project" value="InterPro"/>
</dbReference>
<dbReference type="InterPro" id="IPR006162">
    <property type="entry name" value="Ppantetheine_attach_site"/>
</dbReference>
<dbReference type="InterPro" id="IPR036736">
    <property type="entry name" value="ACP-like_sf"/>
</dbReference>
<dbReference type="InterPro" id="IPR010071">
    <property type="entry name" value="AA_adenyl_dom"/>
</dbReference>
<reference evidence="6" key="2">
    <citation type="submission" date="2023-04" db="EMBL/GenBank/DDBJ databases">
        <title>Paracnuella aquatica gen. nov., sp. nov., a member of the family Chitinophagaceae isolated from a hot spring.</title>
        <authorList>
            <person name="Wang C."/>
        </authorList>
    </citation>
    <scope>NUCLEOTIDE SEQUENCE</scope>
    <source>
        <strain evidence="6">LB-8</strain>
    </source>
</reference>
<dbReference type="PANTHER" id="PTHR45527:SF1">
    <property type="entry name" value="FATTY ACID SYNTHASE"/>
    <property type="match status" value="1"/>
</dbReference>
<dbReference type="NCBIfam" id="TIGR01733">
    <property type="entry name" value="AA-adenyl-dom"/>
    <property type="match status" value="1"/>
</dbReference>
<evidence type="ECO:0000256" key="4">
    <source>
        <dbReference type="SAM" id="MobiDB-lite"/>
    </source>
</evidence>
<gene>
    <name evidence="6" type="ORF">OCK74_27810</name>
</gene>
<dbReference type="GO" id="GO:0044550">
    <property type="term" value="P:secondary metabolite biosynthetic process"/>
    <property type="evidence" value="ECO:0007669"/>
    <property type="project" value="UniProtKB-ARBA"/>
</dbReference>
<keyword evidence="3" id="KW-0597">Phosphoprotein</keyword>
<dbReference type="SUPFAM" id="SSF52777">
    <property type="entry name" value="CoA-dependent acyltransferases"/>
    <property type="match status" value="1"/>
</dbReference>
<dbReference type="Gene3D" id="3.30.300.30">
    <property type="match status" value="1"/>
</dbReference>
<dbReference type="Gene3D" id="3.40.50.980">
    <property type="match status" value="2"/>
</dbReference>
<keyword evidence="2" id="KW-0596">Phosphopantetheine</keyword>
<feature type="domain" description="Carrier" evidence="5">
    <location>
        <begin position="525"/>
        <end position="600"/>
    </location>
</feature>
<dbReference type="InterPro" id="IPR001242">
    <property type="entry name" value="Condensation_dom"/>
</dbReference>
<dbReference type="InterPro" id="IPR009081">
    <property type="entry name" value="PP-bd_ACP"/>
</dbReference>
<feature type="non-terminal residue" evidence="6">
    <location>
        <position position="692"/>
    </location>
</feature>
<keyword evidence="7" id="KW-1185">Reference proteome</keyword>
<dbReference type="Pfam" id="PF00550">
    <property type="entry name" value="PP-binding"/>
    <property type="match status" value="1"/>
</dbReference>
<dbReference type="Gene3D" id="2.30.38.10">
    <property type="entry name" value="Luciferase, Domain 3"/>
    <property type="match status" value="1"/>
</dbReference>
<dbReference type="EMBL" id="JAOTIF010000069">
    <property type="protein sequence ID" value="MCU7552951.1"/>
    <property type="molecule type" value="Genomic_DNA"/>
</dbReference>
<dbReference type="SUPFAM" id="SSF56801">
    <property type="entry name" value="Acetyl-CoA synthetase-like"/>
    <property type="match status" value="1"/>
</dbReference>
<dbReference type="CDD" id="cd05930">
    <property type="entry name" value="A_NRPS"/>
    <property type="match status" value="1"/>
</dbReference>
<dbReference type="Pfam" id="PF13193">
    <property type="entry name" value="AMP-binding_C"/>
    <property type="match status" value="1"/>
</dbReference>
<dbReference type="InterPro" id="IPR020845">
    <property type="entry name" value="AMP-binding_CS"/>
</dbReference>
<evidence type="ECO:0000256" key="2">
    <source>
        <dbReference type="ARBA" id="ARBA00022450"/>
    </source>
</evidence>
<evidence type="ECO:0000256" key="1">
    <source>
        <dbReference type="ARBA" id="ARBA00001957"/>
    </source>
</evidence>
<dbReference type="FunFam" id="3.30.300.30:FF:000010">
    <property type="entry name" value="Enterobactin synthetase component F"/>
    <property type="match status" value="1"/>
</dbReference>
<dbReference type="AlphaFoldDB" id="A0A9X3BAL2"/>
<dbReference type="InterPro" id="IPR020806">
    <property type="entry name" value="PKS_PP-bd"/>
</dbReference>
<reference evidence="6" key="1">
    <citation type="submission" date="2022-09" db="EMBL/GenBank/DDBJ databases">
        <authorList>
            <person name="Yuan C."/>
            <person name="Ke Z."/>
        </authorList>
    </citation>
    <scope>NUCLEOTIDE SEQUENCE</scope>
    <source>
        <strain evidence="6">LB-8</strain>
    </source>
</reference>
<dbReference type="GO" id="GO:0043041">
    <property type="term" value="P:amino acid activation for nonribosomal peptide biosynthetic process"/>
    <property type="evidence" value="ECO:0007669"/>
    <property type="project" value="TreeGrafter"/>
</dbReference>
<evidence type="ECO:0000256" key="3">
    <source>
        <dbReference type="ARBA" id="ARBA00022553"/>
    </source>
</evidence>
<dbReference type="PANTHER" id="PTHR45527">
    <property type="entry name" value="NONRIBOSOMAL PEPTIDE SYNTHETASE"/>
    <property type="match status" value="1"/>
</dbReference>
<dbReference type="InterPro" id="IPR000873">
    <property type="entry name" value="AMP-dep_synth/lig_dom"/>
</dbReference>
<evidence type="ECO:0000313" key="6">
    <source>
        <dbReference type="EMBL" id="MCU7552951.1"/>
    </source>
</evidence>
<dbReference type="Pfam" id="PF00668">
    <property type="entry name" value="Condensation"/>
    <property type="match status" value="1"/>
</dbReference>
<dbReference type="PROSITE" id="PS00012">
    <property type="entry name" value="PHOSPHOPANTETHEINE"/>
    <property type="match status" value="1"/>
</dbReference>
<dbReference type="GO" id="GO:0072330">
    <property type="term" value="P:monocarboxylic acid biosynthetic process"/>
    <property type="evidence" value="ECO:0007669"/>
    <property type="project" value="UniProtKB-ARBA"/>
</dbReference>
<proteinExistence type="predicted"/>
<dbReference type="GO" id="GO:0005737">
    <property type="term" value="C:cytoplasm"/>
    <property type="evidence" value="ECO:0007669"/>
    <property type="project" value="TreeGrafter"/>
</dbReference>
<feature type="non-terminal residue" evidence="6">
    <location>
        <position position="1"/>
    </location>
</feature>
<dbReference type="Gene3D" id="1.10.1200.10">
    <property type="entry name" value="ACP-like"/>
    <property type="match status" value="1"/>
</dbReference>
<dbReference type="Gene3D" id="3.30.559.10">
    <property type="entry name" value="Chloramphenicol acetyltransferase-like domain"/>
    <property type="match status" value="1"/>
</dbReference>
<dbReference type="PROSITE" id="PS00455">
    <property type="entry name" value="AMP_BINDING"/>
    <property type="match status" value="1"/>
</dbReference>
<dbReference type="RefSeq" id="WP_279300383.1">
    <property type="nucleotide sequence ID" value="NZ_JAOTIF010000069.1"/>
</dbReference>
<organism evidence="6 7">
    <name type="scientific">Paraflavisolibacter caeni</name>
    <dbReference type="NCBI Taxonomy" id="2982496"/>
    <lineage>
        <taxon>Bacteria</taxon>
        <taxon>Pseudomonadati</taxon>
        <taxon>Bacteroidota</taxon>
        <taxon>Chitinophagia</taxon>
        <taxon>Chitinophagales</taxon>
        <taxon>Chitinophagaceae</taxon>
        <taxon>Paraflavisolibacter</taxon>
    </lineage>
</organism>
<dbReference type="GO" id="GO:0031177">
    <property type="term" value="F:phosphopantetheine binding"/>
    <property type="evidence" value="ECO:0007669"/>
    <property type="project" value="InterPro"/>
</dbReference>
<dbReference type="Proteomes" id="UP001155483">
    <property type="component" value="Unassembled WGS sequence"/>
</dbReference>